<dbReference type="Proteomes" id="UP000316621">
    <property type="component" value="Chromosome 5"/>
</dbReference>
<dbReference type="EMBL" id="CM010719">
    <property type="protein sequence ID" value="RZC63100.1"/>
    <property type="molecule type" value="Genomic_DNA"/>
</dbReference>
<keyword evidence="2" id="KW-1185">Reference proteome</keyword>
<sequence>MVPWLAEQVDLELQVNKLFLIDCLSQCSGYVLEVQQEAYPVIVDGWAQRCDGIKDHIDWQ</sequence>
<proteinExistence type="predicted"/>
<evidence type="ECO:0000313" key="2">
    <source>
        <dbReference type="Proteomes" id="UP000316621"/>
    </source>
</evidence>
<reference evidence="1 2" key="1">
    <citation type="journal article" date="2018" name="Science">
        <title>The opium poppy genome and morphinan production.</title>
        <authorList>
            <person name="Guo L."/>
            <person name="Winzer T."/>
            <person name="Yang X."/>
            <person name="Li Y."/>
            <person name="Ning Z."/>
            <person name="He Z."/>
            <person name="Teodor R."/>
            <person name="Lu Y."/>
            <person name="Bowser T.A."/>
            <person name="Graham I.A."/>
            <person name="Ye K."/>
        </authorList>
    </citation>
    <scope>NUCLEOTIDE SEQUENCE [LARGE SCALE GENOMIC DNA]</scope>
    <source>
        <strain evidence="2">cv. HN1</strain>
        <tissue evidence="1">Leaves</tissue>
    </source>
</reference>
<name>A0A4Y7JSR2_PAPSO</name>
<protein>
    <submittedName>
        <fullName evidence="1">Uncharacterized protein</fullName>
    </submittedName>
</protein>
<dbReference type="Gramene" id="RZC63100">
    <property type="protein sequence ID" value="RZC63100"/>
    <property type="gene ID" value="C5167_024848"/>
</dbReference>
<feature type="non-terminal residue" evidence="1">
    <location>
        <position position="60"/>
    </location>
</feature>
<dbReference type="AlphaFoldDB" id="A0A4Y7JSR2"/>
<organism evidence="1 2">
    <name type="scientific">Papaver somniferum</name>
    <name type="common">Opium poppy</name>
    <dbReference type="NCBI Taxonomy" id="3469"/>
    <lineage>
        <taxon>Eukaryota</taxon>
        <taxon>Viridiplantae</taxon>
        <taxon>Streptophyta</taxon>
        <taxon>Embryophyta</taxon>
        <taxon>Tracheophyta</taxon>
        <taxon>Spermatophyta</taxon>
        <taxon>Magnoliopsida</taxon>
        <taxon>Ranunculales</taxon>
        <taxon>Papaveraceae</taxon>
        <taxon>Papaveroideae</taxon>
        <taxon>Papaver</taxon>
    </lineage>
</organism>
<gene>
    <name evidence="1" type="ORF">C5167_024848</name>
</gene>
<evidence type="ECO:0000313" key="1">
    <source>
        <dbReference type="EMBL" id="RZC63100.1"/>
    </source>
</evidence>
<accession>A0A4Y7JSR2</accession>